<accession>A0ABS6EY98</accession>
<feature type="transmembrane region" description="Helical" evidence="1">
    <location>
        <begin position="69"/>
        <end position="101"/>
    </location>
</feature>
<evidence type="ECO:0008006" key="4">
    <source>
        <dbReference type="Google" id="ProtNLM"/>
    </source>
</evidence>
<sequence>MKKIFKYKIIINIFYFVLIYFIYYVIKLIGKSEIINFITAFVVIDISNSEKRNLELNTSRIRFYDSITIACKGILSGFVAPLLYIVCFSNALGIIYFIIYNLNEIGGYDIFEILYTVLSIIPSLIIQVFFYFIYISRNKRLQIDFKGDYITNILTKPLLNLEIMAAYIESVNFYYHFEKDSMNYVKSYGSYNNKIDEYCIKDYLSIIYGLSFLFFALFMIIVYFLK</sequence>
<feature type="transmembrane region" description="Helical" evidence="1">
    <location>
        <begin position="7"/>
        <end position="26"/>
    </location>
</feature>
<evidence type="ECO:0000313" key="3">
    <source>
        <dbReference type="Proteomes" id="UP000736583"/>
    </source>
</evidence>
<feature type="transmembrane region" description="Helical" evidence="1">
    <location>
        <begin position="113"/>
        <end position="134"/>
    </location>
</feature>
<protein>
    <recommendedName>
        <fullName evidence="4">ABC-2 family transporter protein</fullName>
    </recommendedName>
</protein>
<proteinExistence type="predicted"/>
<dbReference type="Proteomes" id="UP000736583">
    <property type="component" value="Unassembled WGS sequence"/>
</dbReference>
<comment type="caution">
    <text evidence="2">The sequence shown here is derived from an EMBL/GenBank/DDBJ whole genome shotgun (WGS) entry which is preliminary data.</text>
</comment>
<feature type="transmembrane region" description="Helical" evidence="1">
    <location>
        <begin position="203"/>
        <end position="225"/>
    </location>
</feature>
<keyword evidence="1" id="KW-0812">Transmembrane</keyword>
<evidence type="ECO:0000256" key="1">
    <source>
        <dbReference type="SAM" id="Phobius"/>
    </source>
</evidence>
<evidence type="ECO:0000313" key="2">
    <source>
        <dbReference type="EMBL" id="MBU5591056.1"/>
    </source>
</evidence>
<keyword evidence="1" id="KW-1133">Transmembrane helix</keyword>
<keyword evidence="3" id="KW-1185">Reference proteome</keyword>
<dbReference type="EMBL" id="JAHLQL010000001">
    <property type="protein sequence ID" value="MBU5591056.1"/>
    <property type="molecule type" value="Genomic_DNA"/>
</dbReference>
<dbReference type="RefSeq" id="WP_216456099.1">
    <property type="nucleotide sequence ID" value="NZ_JAHLQL010000001.1"/>
</dbReference>
<name>A0ABS6EY98_9CLOT</name>
<organism evidence="2 3">
    <name type="scientific">Clostridium simiarum</name>
    <dbReference type="NCBI Taxonomy" id="2841506"/>
    <lineage>
        <taxon>Bacteria</taxon>
        <taxon>Bacillati</taxon>
        <taxon>Bacillota</taxon>
        <taxon>Clostridia</taxon>
        <taxon>Eubacteriales</taxon>
        <taxon>Clostridiaceae</taxon>
        <taxon>Clostridium</taxon>
    </lineage>
</organism>
<reference evidence="2 3" key="1">
    <citation type="submission" date="2021-06" db="EMBL/GenBank/DDBJ databases">
        <authorList>
            <person name="Sun Q."/>
            <person name="Li D."/>
        </authorList>
    </citation>
    <scope>NUCLEOTIDE SEQUENCE [LARGE SCALE GENOMIC DNA]</scope>
    <source>
        <strain evidence="2 3">MSJ-4</strain>
    </source>
</reference>
<keyword evidence="1" id="KW-0472">Membrane</keyword>
<gene>
    <name evidence="2" type="ORF">KQI89_04710</name>
</gene>